<evidence type="ECO:0000313" key="3">
    <source>
        <dbReference type="Proteomes" id="UP000031030"/>
    </source>
</evidence>
<gene>
    <name evidence="2" type="ORF">LK09_00250</name>
</gene>
<feature type="transmembrane region" description="Helical" evidence="1">
    <location>
        <begin position="27"/>
        <end position="47"/>
    </location>
</feature>
<keyword evidence="1" id="KW-0472">Membrane</keyword>
<accession>A0A0B2ADP1</accession>
<dbReference type="EMBL" id="JTDK01000001">
    <property type="protein sequence ID" value="KHK99815.1"/>
    <property type="molecule type" value="Genomic_DNA"/>
</dbReference>
<dbReference type="AlphaFoldDB" id="A0A0B2ADP1"/>
<feature type="transmembrane region" description="Helical" evidence="1">
    <location>
        <begin position="167"/>
        <end position="191"/>
    </location>
</feature>
<dbReference type="InterPro" id="IPR017195">
    <property type="entry name" value="ABC_thiamin-permease_prd"/>
</dbReference>
<protein>
    <submittedName>
        <fullName evidence="2">Membrane protein</fullName>
    </submittedName>
</protein>
<dbReference type="Pfam" id="PF09819">
    <property type="entry name" value="ABC_cobalt"/>
    <property type="match status" value="1"/>
</dbReference>
<reference evidence="2 3" key="1">
    <citation type="submission" date="2014-11" db="EMBL/GenBank/DDBJ databases">
        <title>Genome sequence of Microbacterium mangrovi MUSC 115(T).</title>
        <authorList>
            <person name="Lee L.-H."/>
        </authorList>
    </citation>
    <scope>NUCLEOTIDE SEQUENCE [LARGE SCALE GENOMIC DNA]</scope>
    <source>
        <strain evidence="2 3">MUSC 115</strain>
    </source>
</reference>
<feature type="transmembrane region" description="Helical" evidence="1">
    <location>
        <begin position="67"/>
        <end position="84"/>
    </location>
</feature>
<keyword evidence="1" id="KW-0812">Transmembrane</keyword>
<sequence length="214" mass="22145">MMRSSTTDRPAKAESNPSSAHRLRWRVVDIVVASVLGVATGLVFLLWDLAHVGPSALLTPLLPGLQGLLNGPWLLAGVLGALIVRKPGAAVYTEIVAAVVESLVGNQWGGLLTIEAGLVQGLGVELVVALFLYRRFDLPVALLAGAAAGVFGACNDLVLWYPGSAPGFAVTYLVTSAISGAVLAGLVGWLITKGLARTGALDRFAAGREARGRV</sequence>
<comment type="caution">
    <text evidence="2">The sequence shown here is derived from an EMBL/GenBank/DDBJ whole genome shotgun (WGS) entry which is preliminary data.</text>
</comment>
<dbReference type="Proteomes" id="UP000031030">
    <property type="component" value="Unassembled WGS sequence"/>
</dbReference>
<evidence type="ECO:0000256" key="1">
    <source>
        <dbReference type="SAM" id="Phobius"/>
    </source>
</evidence>
<name>A0A0B2ADP1_9MICO</name>
<evidence type="ECO:0000313" key="2">
    <source>
        <dbReference type="EMBL" id="KHK99815.1"/>
    </source>
</evidence>
<organism evidence="2 3">
    <name type="scientific">Microbacterium mangrovi</name>
    <dbReference type="NCBI Taxonomy" id="1348253"/>
    <lineage>
        <taxon>Bacteria</taxon>
        <taxon>Bacillati</taxon>
        <taxon>Actinomycetota</taxon>
        <taxon>Actinomycetes</taxon>
        <taxon>Micrococcales</taxon>
        <taxon>Microbacteriaceae</taxon>
        <taxon>Microbacterium</taxon>
    </lineage>
</organism>
<keyword evidence="1" id="KW-1133">Transmembrane helix</keyword>
<keyword evidence="3" id="KW-1185">Reference proteome</keyword>
<dbReference type="STRING" id="1348253.LK09_00250"/>
<dbReference type="RefSeq" id="WP_039394066.1">
    <property type="nucleotide sequence ID" value="NZ_JTDK01000001.1"/>
</dbReference>
<proteinExistence type="predicted"/>
<feature type="transmembrane region" description="Helical" evidence="1">
    <location>
        <begin position="140"/>
        <end position="161"/>
    </location>
</feature>
<dbReference type="PIRSF" id="PIRSF037394">
    <property type="entry name" value="ABC_thiamine-permease_YkoE_prd"/>
    <property type="match status" value="1"/>
</dbReference>